<feature type="compositionally biased region" description="Polar residues" evidence="9">
    <location>
        <begin position="536"/>
        <end position="549"/>
    </location>
</feature>
<evidence type="ECO:0000256" key="10">
    <source>
        <dbReference type="SAM" id="Phobius"/>
    </source>
</evidence>
<evidence type="ECO:0000256" key="3">
    <source>
        <dbReference type="ARBA" id="ARBA00022679"/>
    </source>
</evidence>
<proteinExistence type="inferred from homology"/>
<evidence type="ECO:0000256" key="7">
    <source>
        <dbReference type="ARBA" id="ARBA00022840"/>
    </source>
</evidence>
<dbReference type="Pfam" id="PF20266">
    <property type="entry name" value="Mab-21_C"/>
    <property type="match status" value="1"/>
</dbReference>
<evidence type="ECO:0000313" key="14">
    <source>
        <dbReference type="Proteomes" id="UP001159428"/>
    </source>
</evidence>
<evidence type="ECO:0000256" key="5">
    <source>
        <dbReference type="ARBA" id="ARBA00022723"/>
    </source>
</evidence>
<evidence type="ECO:0000259" key="12">
    <source>
        <dbReference type="Pfam" id="PF20266"/>
    </source>
</evidence>
<evidence type="ECO:0000256" key="6">
    <source>
        <dbReference type="ARBA" id="ARBA00022741"/>
    </source>
</evidence>
<dbReference type="InterPro" id="IPR046906">
    <property type="entry name" value="Mab-21_HhH/H2TH-like"/>
</dbReference>
<dbReference type="SMART" id="SM01265">
    <property type="entry name" value="Mab-21"/>
    <property type="match status" value="1"/>
</dbReference>
<dbReference type="Gene3D" id="1.10.1410.40">
    <property type="match status" value="1"/>
</dbReference>
<dbReference type="Pfam" id="PF03281">
    <property type="entry name" value="Mab-21"/>
    <property type="match status" value="1"/>
</dbReference>
<comment type="cofactor">
    <cofactor evidence="1">
        <name>Mg(2+)</name>
        <dbReference type="ChEBI" id="CHEBI:18420"/>
    </cofactor>
</comment>
<accession>A0AAU9WKV8</accession>
<keyword evidence="3" id="KW-0808">Transferase</keyword>
<evidence type="ECO:0000256" key="4">
    <source>
        <dbReference type="ARBA" id="ARBA00022695"/>
    </source>
</evidence>
<name>A0AAU9WKV8_9CNID</name>
<evidence type="ECO:0000256" key="2">
    <source>
        <dbReference type="ARBA" id="ARBA00008307"/>
    </source>
</evidence>
<evidence type="ECO:0000259" key="11">
    <source>
        <dbReference type="Pfam" id="PF03281"/>
    </source>
</evidence>
<evidence type="ECO:0008006" key="15">
    <source>
        <dbReference type="Google" id="ProtNLM"/>
    </source>
</evidence>
<keyword evidence="5" id="KW-0479">Metal-binding</keyword>
<dbReference type="GO" id="GO:0046872">
    <property type="term" value="F:metal ion binding"/>
    <property type="evidence" value="ECO:0007669"/>
    <property type="project" value="UniProtKB-KW"/>
</dbReference>
<dbReference type="InterPro" id="IPR046903">
    <property type="entry name" value="Mab-21-like_nuc_Trfase"/>
</dbReference>
<keyword evidence="4" id="KW-0548">Nucleotidyltransferase</keyword>
<dbReference type="GO" id="GO:0016779">
    <property type="term" value="F:nucleotidyltransferase activity"/>
    <property type="evidence" value="ECO:0007669"/>
    <property type="project" value="UniProtKB-KW"/>
</dbReference>
<evidence type="ECO:0000256" key="1">
    <source>
        <dbReference type="ARBA" id="ARBA00001946"/>
    </source>
</evidence>
<feature type="region of interest" description="Disordered" evidence="9">
    <location>
        <begin position="519"/>
        <end position="549"/>
    </location>
</feature>
<keyword evidence="6" id="KW-0547">Nucleotide-binding</keyword>
<evidence type="ECO:0000256" key="9">
    <source>
        <dbReference type="SAM" id="MobiDB-lite"/>
    </source>
</evidence>
<keyword evidence="10" id="KW-0812">Transmembrane</keyword>
<feature type="transmembrane region" description="Helical" evidence="10">
    <location>
        <begin position="33"/>
        <end position="57"/>
    </location>
</feature>
<organism evidence="13 14">
    <name type="scientific">Pocillopora meandrina</name>
    <dbReference type="NCBI Taxonomy" id="46732"/>
    <lineage>
        <taxon>Eukaryota</taxon>
        <taxon>Metazoa</taxon>
        <taxon>Cnidaria</taxon>
        <taxon>Anthozoa</taxon>
        <taxon>Hexacorallia</taxon>
        <taxon>Scleractinia</taxon>
        <taxon>Astrocoeniina</taxon>
        <taxon>Pocilloporidae</taxon>
        <taxon>Pocillopora</taxon>
    </lineage>
</organism>
<dbReference type="PANTHER" id="PTHR10656">
    <property type="entry name" value="CELL FATE DETERMINING PROTEIN MAB21-RELATED"/>
    <property type="match status" value="1"/>
</dbReference>
<dbReference type="EMBL" id="CALNXJ010000016">
    <property type="protein sequence ID" value="CAH3117496.1"/>
    <property type="molecule type" value="Genomic_DNA"/>
</dbReference>
<keyword evidence="10" id="KW-1133">Transmembrane helix</keyword>
<comment type="similarity">
    <text evidence="2">Belongs to the mab-21 family.</text>
</comment>
<keyword evidence="14" id="KW-1185">Reference proteome</keyword>
<feature type="domain" description="Mab-21-like nucleotidyltransferase" evidence="11">
    <location>
        <begin position="261"/>
        <end position="343"/>
    </location>
</feature>
<evidence type="ECO:0000256" key="8">
    <source>
        <dbReference type="ARBA" id="ARBA00022842"/>
    </source>
</evidence>
<dbReference type="InterPro" id="IPR024810">
    <property type="entry name" value="MAB21L/cGLR"/>
</dbReference>
<keyword evidence="10" id="KW-0472">Membrane</keyword>
<dbReference type="GO" id="GO:0005524">
    <property type="term" value="F:ATP binding"/>
    <property type="evidence" value="ECO:0007669"/>
    <property type="project" value="UniProtKB-KW"/>
</dbReference>
<protein>
    <recommendedName>
        <fullName evidence="15">Mab-21-like nucleotidyltransferase domain-containing protein</fullName>
    </recommendedName>
</protein>
<dbReference type="Proteomes" id="UP001159428">
    <property type="component" value="Unassembled WGS sequence"/>
</dbReference>
<evidence type="ECO:0000313" key="13">
    <source>
        <dbReference type="EMBL" id="CAH3117496.1"/>
    </source>
</evidence>
<keyword evidence="8" id="KW-0460">Magnesium</keyword>
<gene>
    <name evidence="13" type="ORF">PMEA_00007516</name>
</gene>
<feature type="domain" description="Mab-21-like HhH/H2TH-like" evidence="12">
    <location>
        <begin position="353"/>
        <end position="435"/>
    </location>
</feature>
<keyword evidence="7" id="KW-0067">ATP-binding</keyword>
<dbReference type="AlphaFoldDB" id="A0AAU9WKV8"/>
<sequence>MKTIKRFVRYTALCPVLILLCRLYSLIVDGVNIHLSATVIIILVVTTLIGMVFLRIARYLVARCLRLCFPVTCGHRKLVFTGRSSETLKNILMSVDSDVPSSSKVEEFQKRNALPYLEDFKSSLEKYVATTTPFEYIFVGSVEERFSFPLMMVKDARCVRGLCPSYDIGPLTSDLDVMFFCGEHKASFAGQEDIFVEYLIPENNGFTGYAKLTQLTPGFQERVLSSEFVMRRARKAILNTRALNLPNIRGCCGLNMCTPVTLHSKGPAMKFRMLPVFEADITVSVQCPEWPALSDWGNRARFWPSIADVHRIMSLGCHLVAKPAPSDKNKTSWRFSFSLAEVELSKLVPDTARKCFMAMKIILKDHLQPVWSEITSYHLKTVFLNTLEKVPVGFWVEDNIEECFMTLLAELRDAFHSRNCRFHWFNSVNLFDGVGSSFCFFSNAKQFQILGNKVERIMCNPAPFLFDDGCCCLSPCCLRVPQNNFTRRSTEQLLAEYEEVAFPSDVQCSAQTHDPVSYSLLGSSSPRSEAEPHLRSQCTDDQQQLNTTGPDHVVISLPQKHLHEEDHTSHTGCDEDREYLVPVLDV</sequence>
<comment type="caution">
    <text evidence="13">The sequence shown here is derived from an EMBL/GenBank/DDBJ whole genome shotgun (WGS) entry which is preliminary data.</text>
</comment>
<reference evidence="13 14" key="1">
    <citation type="submission" date="2022-05" db="EMBL/GenBank/DDBJ databases">
        <authorList>
            <consortium name="Genoscope - CEA"/>
            <person name="William W."/>
        </authorList>
    </citation>
    <scope>NUCLEOTIDE SEQUENCE [LARGE SCALE GENOMIC DNA]</scope>
</reference>
<dbReference type="PANTHER" id="PTHR10656:SF42">
    <property type="entry name" value="CYCLIC GMP-AMP SYNTHASE-LIKE PROTEIN-RELATED"/>
    <property type="match status" value="1"/>
</dbReference>